<keyword evidence="4" id="KW-1185">Reference proteome</keyword>
<sequence length="286" mass="30269">MEGTVQPGSIVVGIDSSSAGLAALDWAADHARRTRLPLHLITAYSPELAEVAWGEGSTYDTVRAAGDQLLSRARSRVALRDKTIQVSTAHPESFPAAPLIRASERAEMVVLGSHTDSMAHFGSLGATALHVASHGHCPVVVVRTEHAPGTFGRVTVGVDREDDASLAWAFREAELLEAELLCVHAWQPRDARDPGLAGDASWSDYARRCAEVIGSRIESHQKAHPQVKVRTEISQGNPARTLVHESHSSDVLVVGPRGSGGFPGLTLGHVAHSVLAHAGCAVAVAR</sequence>
<dbReference type="Pfam" id="PF00582">
    <property type="entry name" value="Usp"/>
    <property type="match status" value="2"/>
</dbReference>
<gene>
    <name evidence="3" type="ORF">P4R38_08400</name>
</gene>
<dbReference type="SUPFAM" id="SSF52402">
    <property type="entry name" value="Adenine nucleotide alpha hydrolases-like"/>
    <property type="match status" value="2"/>
</dbReference>
<dbReference type="EMBL" id="JAROAV010000027">
    <property type="protein sequence ID" value="MDF8264259.1"/>
    <property type="molecule type" value="Genomic_DNA"/>
</dbReference>
<evidence type="ECO:0000259" key="2">
    <source>
        <dbReference type="Pfam" id="PF00582"/>
    </source>
</evidence>
<evidence type="ECO:0000313" key="4">
    <source>
        <dbReference type="Proteomes" id="UP001528912"/>
    </source>
</evidence>
<feature type="domain" description="UspA" evidence="2">
    <location>
        <begin position="10"/>
        <end position="143"/>
    </location>
</feature>
<dbReference type="InterPro" id="IPR006015">
    <property type="entry name" value="Universal_stress_UspA"/>
</dbReference>
<organism evidence="3 4">
    <name type="scientific">Luteipulveratus flavus</name>
    <dbReference type="NCBI Taxonomy" id="3031728"/>
    <lineage>
        <taxon>Bacteria</taxon>
        <taxon>Bacillati</taxon>
        <taxon>Actinomycetota</taxon>
        <taxon>Actinomycetes</taxon>
        <taxon>Micrococcales</taxon>
        <taxon>Dermacoccaceae</taxon>
        <taxon>Luteipulveratus</taxon>
    </lineage>
</organism>
<comment type="similarity">
    <text evidence="1">Belongs to the universal stress protein A family.</text>
</comment>
<dbReference type="InterPro" id="IPR014729">
    <property type="entry name" value="Rossmann-like_a/b/a_fold"/>
</dbReference>
<feature type="domain" description="UspA" evidence="2">
    <location>
        <begin position="151"/>
        <end position="286"/>
    </location>
</feature>
<comment type="caution">
    <text evidence="3">The sequence shown here is derived from an EMBL/GenBank/DDBJ whole genome shotgun (WGS) entry which is preliminary data.</text>
</comment>
<dbReference type="Gene3D" id="3.40.50.620">
    <property type="entry name" value="HUPs"/>
    <property type="match status" value="2"/>
</dbReference>
<proteinExistence type="inferred from homology"/>
<name>A0ABT6C5P0_9MICO</name>
<dbReference type="PRINTS" id="PR01438">
    <property type="entry name" value="UNVRSLSTRESS"/>
</dbReference>
<evidence type="ECO:0000313" key="3">
    <source>
        <dbReference type="EMBL" id="MDF8264259.1"/>
    </source>
</evidence>
<dbReference type="Proteomes" id="UP001528912">
    <property type="component" value="Unassembled WGS sequence"/>
</dbReference>
<dbReference type="PANTHER" id="PTHR46553">
    <property type="entry name" value="ADENINE NUCLEOTIDE ALPHA HYDROLASES-LIKE SUPERFAMILY PROTEIN"/>
    <property type="match status" value="1"/>
</dbReference>
<dbReference type="InterPro" id="IPR006016">
    <property type="entry name" value="UspA"/>
</dbReference>
<dbReference type="RefSeq" id="WP_275239020.1">
    <property type="nucleotide sequence ID" value="NZ_JARFJC010000031.1"/>
</dbReference>
<reference evidence="3 4" key="1">
    <citation type="submission" date="2023-03" db="EMBL/GenBank/DDBJ databases">
        <title>YIM 133296 draft genome.</title>
        <authorList>
            <person name="Xiong L."/>
        </authorList>
    </citation>
    <scope>NUCLEOTIDE SEQUENCE [LARGE SCALE GENOMIC DNA]</scope>
    <source>
        <strain evidence="3 4">YIM 133296</strain>
    </source>
</reference>
<accession>A0ABT6C5P0</accession>
<evidence type="ECO:0000256" key="1">
    <source>
        <dbReference type="ARBA" id="ARBA00008791"/>
    </source>
</evidence>
<dbReference type="PANTHER" id="PTHR46553:SF3">
    <property type="entry name" value="ADENINE NUCLEOTIDE ALPHA HYDROLASES-LIKE SUPERFAMILY PROTEIN"/>
    <property type="match status" value="1"/>
</dbReference>
<protein>
    <submittedName>
        <fullName evidence="3">Universal stress protein</fullName>
    </submittedName>
</protein>